<dbReference type="EMBL" id="CP001013">
    <property type="protein sequence ID" value="ACB34830.1"/>
    <property type="molecule type" value="Genomic_DNA"/>
</dbReference>
<comment type="similarity">
    <text evidence="1 9 10">Belongs to the ferrochelatase family.</text>
</comment>
<keyword evidence="5 9" id="KW-0350">Heme biosynthesis</keyword>
<dbReference type="UniPathway" id="UPA00252">
    <property type="reaction ID" value="UER00325"/>
</dbReference>
<keyword evidence="12" id="KW-1185">Reference proteome</keyword>
<gene>
    <name evidence="9" type="primary">hemH</name>
    <name evidence="11" type="ordered locus">Lcho_2565</name>
</gene>
<dbReference type="PANTHER" id="PTHR11108">
    <property type="entry name" value="FERROCHELATASE"/>
    <property type="match status" value="1"/>
</dbReference>
<evidence type="ECO:0000256" key="7">
    <source>
        <dbReference type="ARBA" id="ARBA00023244"/>
    </source>
</evidence>
<accession>B1Y6J4</accession>
<keyword evidence="7 9" id="KW-0627">Porphyrin biosynthesis</keyword>
<dbReference type="HOGENOM" id="CLU_018884_0_0_4"/>
<feature type="binding site" evidence="9">
    <location>
        <position position="293"/>
    </location>
    <ligand>
        <name>Fe(2+)</name>
        <dbReference type="ChEBI" id="CHEBI:29033"/>
    </ligand>
</feature>
<dbReference type="EC" id="4.98.1.1" evidence="9 10"/>
<dbReference type="OrthoDB" id="9809741at2"/>
<keyword evidence="2 9" id="KW-0963">Cytoplasm</keyword>
<dbReference type="Gene3D" id="3.40.50.1400">
    <property type="match status" value="2"/>
</dbReference>
<dbReference type="HAMAP" id="MF_00323">
    <property type="entry name" value="Ferrochelatase"/>
    <property type="match status" value="1"/>
</dbReference>
<dbReference type="Proteomes" id="UP000001693">
    <property type="component" value="Chromosome"/>
</dbReference>
<comment type="catalytic activity">
    <reaction evidence="9 10">
        <text>heme b + 2 H(+) = protoporphyrin IX + Fe(2+)</text>
        <dbReference type="Rhea" id="RHEA:22584"/>
        <dbReference type="ChEBI" id="CHEBI:15378"/>
        <dbReference type="ChEBI" id="CHEBI:29033"/>
        <dbReference type="ChEBI" id="CHEBI:57306"/>
        <dbReference type="ChEBI" id="CHEBI:60344"/>
        <dbReference type="EC" id="4.98.1.1"/>
    </reaction>
</comment>
<protein>
    <recommendedName>
        <fullName evidence="9 10">Ferrochelatase</fullName>
        <ecNumber evidence="9 10">4.98.1.1</ecNumber>
    </recommendedName>
    <alternativeName>
        <fullName evidence="9">Heme synthase</fullName>
    </alternativeName>
    <alternativeName>
        <fullName evidence="9">Protoheme ferro-lyase</fullName>
    </alternativeName>
</protein>
<dbReference type="STRING" id="395495.Lcho_2565"/>
<evidence type="ECO:0000256" key="4">
    <source>
        <dbReference type="ARBA" id="ARBA00023004"/>
    </source>
</evidence>
<dbReference type="NCBIfam" id="TIGR00109">
    <property type="entry name" value="hemH"/>
    <property type="match status" value="1"/>
</dbReference>
<dbReference type="GO" id="GO:0004325">
    <property type="term" value="F:ferrochelatase activity"/>
    <property type="evidence" value="ECO:0007669"/>
    <property type="project" value="UniProtKB-UniRule"/>
</dbReference>
<keyword evidence="3 9" id="KW-0479">Metal-binding</keyword>
<comment type="pathway">
    <text evidence="9 10">Porphyrin-containing compound metabolism; protoheme biosynthesis; protoheme from protoporphyrin-IX: step 1/1.</text>
</comment>
<feature type="binding site" evidence="9">
    <location>
        <position position="212"/>
    </location>
    <ligand>
        <name>Fe(2+)</name>
        <dbReference type="ChEBI" id="CHEBI:29033"/>
    </ligand>
</feature>
<dbReference type="CDD" id="cd00419">
    <property type="entry name" value="Ferrochelatase_C"/>
    <property type="match status" value="1"/>
</dbReference>
<evidence type="ECO:0000256" key="1">
    <source>
        <dbReference type="ARBA" id="ARBA00007718"/>
    </source>
</evidence>
<evidence type="ECO:0000256" key="3">
    <source>
        <dbReference type="ARBA" id="ARBA00022723"/>
    </source>
</evidence>
<dbReference type="InterPro" id="IPR019772">
    <property type="entry name" value="Ferrochelatase_AS"/>
</dbReference>
<dbReference type="CDD" id="cd03411">
    <property type="entry name" value="Ferrochelatase_N"/>
    <property type="match status" value="1"/>
</dbReference>
<evidence type="ECO:0000256" key="2">
    <source>
        <dbReference type="ARBA" id="ARBA00022490"/>
    </source>
</evidence>
<reference evidence="11 12" key="1">
    <citation type="submission" date="2008-03" db="EMBL/GenBank/DDBJ databases">
        <title>Complete sequence of Leptothrix cholodnii SP-6.</title>
        <authorList>
            <consortium name="US DOE Joint Genome Institute"/>
            <person name="Copeland A."/>
            <person name="Lucas S."/>
            <person name="Lapidus A."/>
            <person name="Glavina del Rio T."/>
            <person name="Dalin E."/>
            <person name="Tice H."/>
            <person name="Bruce D."/>
            <person name="Goodwin L."/>
            <person name="Pitluck S."/>
            <person name="Chertkov O."/>
            <person name="Brettin T."/>
            <person name="Detter J.C."/>
            <person name="Han C."/>
            <person name="Kuske C.R."/>
            <person name="Schmutz J."/>
            <person name="Larimer F."/>
            <person name="Land M."/>
            <person name="Hauser L."/>
            <person name="Kyrpides N."/>
            <person name="Lykidis A."/>
            <person name="Emerson D."/>
            <person name="Richardson P."/>
        </authorList>
    </citation>
    <scope>NUCLEOTIDE SEQUENCE [LARGE SCALE GENOMIC DNA]</scope>
    <source>
        <strain evidence="12">ATCC 51168 / LMG 8142 / SP-6</strain>
    </source>
</reference>
<evidence type="ECO:0000256" key="8">
    <source>
        <dbReference type="ARBA" id="ARBA00024536"/>
    </source>
</evidence>
<dbReference type="Pfam" id="PF00762">
    <property type="entry name" value="Ferrochelatase"/>
    <property type="match status" value="1"/>
</dbReference>
<keyword evidence="4 9" id="KW-0408">Iron</keyword>
<dbReference type="InterPro" id="IPR001015">
    <property type="entry name" value="Ferrochelatase"/>
</dbReference>
<evidence type="ECO:0000256" key="9">
    <source>
        <dbReference type="HAMAP-Rule" id="MF_00323"/>
    </source>
</evidence>
<sequence>MPTPRYAPEPPYRHGSAPRIGVLLVNLGTPDAPRTAEVRRYLAEFLSDPRVVEIPRAIWLAILHGIILRVRPAKSAAKYASVWTAEGSPLAVWTRRQATMLQGYLGERGLQVTVAHAMRYGQPAVAATLDQLKQAGCDRILVLPMYPQYSGTTTASVWDAVAAWSLKQRNLPELRFVKQHHDEPSYIDALARRVEDFWAREGRGDHLLLSFHGVPERTLHLGDPYHCQCLKTGRLLRERLGLSEQNLSVSFQSRFGKAKWLEPYTEATLKGLAKRGVKHLQVFCPGFPADCLETLEEIAIEGRELFLHAGGQRFEHIPCLNDHPAWIQSLVAIVQRHTGGWPVMRDEQPRAAELESQRLRALALGAKT</sequence>
<evidence type="ECO:0000313" key="12">
    <source>
        <dbReference type="Proteomes" id="UP000001693"/>
    </source>
</evidence>
<evidence type="ECO:0000256" key="10">
    <source>
        <dbReference type="RuleBase" id="RU000607"/>
    </source>
</evidence>
<dbReference type="RefSeq" id="WP_012347586.1">
    <property type="nucleotide sequence ID" value="NC_010524.1"/>
</dbReference>
<dbReference type="AlphaFoldDB" id="B1Y6J4"/>
<dbReference type="InterPro" id="IPR033659">
    <property type="entry name" value="Ferrochelatase_N"/>
</dbReference>
<dbReference type="PROSITE" id="PS00534">
    <property type="entry name" value="FERROCHELATASE"/>
    <property type="match status" value="1"/>
</dbReference>
<comment type="subcellular location">
    <subcellularLocation>
        <location evidence="9 10">Cytoplasm</location>
    </subcellularLocation>
</comment>
<evidence type="ECO:0000256" key="6">
    <source>
        <dbReference type="ARBA" id="ARBA00023239"/>
    </source>
</evidence>
<name>B1Y6J4_LEPCP</name>
<comment type="function">
    <text evidence="9 10">Catalyzes the ferrous insertion into protoporphyrin IX.</text>
</comment>
<dbReference type="GO" id="GO:0046872">
    <property type="term" value="F:metal ion binding"/>
    <property type="evidence" value="ECO:0007669"/>
    <property type="project" value="UniProtKB-KW"/>
</dbReference>
<dbReference type="eggNOG" id="COG0276">
    <property type="taxonomic scope" value="Bacteria"/>
</dbReference>
<dbReference type="GO" id="GO:0005737">
    <property type="term" value="C:cytoplasm"/>
    <property type="evidence" value="ECO:0007669"/>
    <property type="project" value="UniProtKB-SubCell"/>
</dbReference>
<dbReference type="SUPFAM" id="SSF53800">
    <property type="entry name" value="Chelatase"/>
    <property type="match status" value="1"/>
</dbReference>
<dbReference type="PANTHER" id="PTHR11108:SF1">
    <property type="entry name" value="FERROCHELATASE, MITOCHONDRIAL"/>
    <property type="match status" value="1"/>
</dbReference>
<dbReference type="KEGG" id="lch:Lcho_2565"/>
<dbReference type="FunFam" id="3.40.50.1400:FF:000002">
    <property type="entry name" value="Ferrochelatase"/>
    <property type="match status" value="1"/>
</dbReference>
<dbReference type="GO" id="GO:0006783">
    <property type="term" value="P:heme biosynthetic process"/>
    <property type="evidence" value="ECO:0007669"/>
    <property type="project" value="UniProtKB-UniRule"/>
</dbReference>
<evidence type="ECO:0000256" key="5">
    <source>
        <dbReference type="ARBA" id="ARBA00023133"/>
    </source>
</evidence>
<organism evidence="11 12">
    <name type="scientific">Leptothrix cholodnii (strain ATCC 51168 / LMG 8142 / SP-6)</name>
    <name type="common">Leptothrix discophora (strain SP-6)</name>
    <dbReference type="NCBI Taxonomy" id="395495"/>
    <lineage>
        <taxon>Bacteria</taxon>
        <taxon>Pseudomonadati</taxon>
        <taxon>Pseudomonadota</taxon>
        <taxon>Betaproteobacteria</taxon>
        <taxon>Burkholderiales</taxon>
        <taxon>Sphaerotilaceae</taxon>
        <taxon>Leptothrix</taxon>
    </lineage>
</organism>
<proteinExistence type="inferred from homology"/>
<keyword evidence="6 9" id="KW-0456">Lyase</keyword>
<comment type="catalytic activity">
    <reaction evidence="8">
        <text>Fe-coproporphyrin III + 2 H(+) = coproporphyrin III + Fe(2+)</text>
        <dbReference type="Rhea" id="RHEA:49572"/>
        <dbReference type="ChEBI" id="CHEBI:15378"/>
        <dbReference type="ChEBI" id="CHEBI:29033"/>
        <dbReference type="ChEBI" id="CHEBI:68438"/>
        <dbReference type="ChEBI" id="CHEBI:131725"/>
        <dbReference type="EC" id="4.99.1.9"/>
    </reaction>
    <physiologicalReaction direction="right-to-left" evidence="8">
        <dbReference type="Rhea" id="RHEA:49574"/>
    </physiologicalReaction>
</comment>
<evidence type="ECO:0000313" key="11">
    <source>
        <dbReference type="EMBL" id="ACB34830.1"/>
    </source>
</evidence>
<dbReference type="InterPro" id="IPR033644">
    <property type="entry name" value="Ferrochelatase_C"/>
</dbReference>